<dbReference type="EMBL" id="CP002049">
    <property type="protein sequence ID" value="ADI15380.1"/>
    <property type="molecule type" value="Genomic_DNA"/>
</dbReference>
<sequence length="251" mass="25823">MSTMSGKVALITGAGGGIGRATARLFAERGARVVATDVAEAGLEETAALIRDAGGEVTTLRVDVANEEDVARMVETTVSTYGRLDYAFNNAGIVGAQAPLTELAEADWERVIAVNLKGVFLGLKHELRQLAKQGTGGAIVNTASTAGVVGNPNIAAYTASKHGVIGLTKVAALEHARAGVRVNAICPGVIKSPMTDGFSGGDAAELMKDVQPVGRVGRAEEVAELVLFLCHDAVGYITGQAYIIDGGYTAQ</sequence>
<evidence type="ECO:0000313" key="5">
    <source>
        <dbReference type="EMBL" id="ADI15380.1"/>
    </source>
</evidence>
<name>D7CSG0_TRURR</name>
<dbReference type="KEGG" id="tra:Trad_2270"/>
<organism evidence="5 6">
    <name type="scientific">Truepera radiovictrix (strain DSM 17093 / CIP 108686 / LMG 22925 / RQ-24)</name>
    <dbReference type="NCBI Taxonomy" id="649638"/>
    <lineage>
        <taxon>Bacteria</taxon>
        <taxon>Thermotogati</taxon>
        <taxon>Deinococcota</taxon>
        <taxon>Deinococci</taxon>
        <taxon>Trueperales</taxon>
        <taxon>Trueperaceae</taxon>
        <taxon>Truepera</taxon>
    </lineage>
</organism>
<evidence type="ECO:0000259" key="4">
    <source>
        <dbReference type="SMART" id="SM00822"/>
    </source>
</evidence>
<dbReference type="FunFam" id="3.40.50.720:FF:000084">
    <property type="entry name" value="Short-chain dehydrogenase reductase"/>
    <property type="match status" value="1"/>
</dbReference>
<dbReference type="PANTHER" id="PTHR24321:SF8">
    <property type="entry name" value="ESTRADIOL 17-BETA-DEHYDROGENASE 8-RELATED"/>
    <property type="match status" value="1"/>
</dbReference>
<gene>
    <name evidence="5" type="ordered locus">Trad_2270</name>
</gene>
<dbReference type="STRING" id="649638.Trad_2270"/>
<accession>D7CSG0</accession>
<dbReference type="HOGENOM" id="CLU_010194_1_0_0"/>
<evidence type="ECO:0000256" key="3">
    <source>
        <dbReference type="ARBA" id="ARBA00023027"/>
    </source>
</evidence>
<dbReference type="Proteomes" id="UP000000379">
    <property type="component" value="Chromosome"/>
</dbReference>
<dbReference type="NCBIfam" id="NF005559">
    <property type="entry name" value="PRK07231.1"/>
    <property type="match status" value="1"/>
</dbReference>
<comment type="similarity">
    <text evidence="1">Belongs to the short-chain dehydrogenases/reductases (SDR) family.</text>
</comment>
<proteinExistence type="inferred from homology"/>
<dbReference type="SMART" id="SM00822">
    <property type="entry name" value="PKS_KR"/>
    <property type="match status" value="1"/>
</dbReference>
<keyword evidence="3" id="KW-0520">NAD</keyword>
<evidence type="ECO:0000313" key="6">
    <source>
        <dbReference type="Proteomes" id="UP000000379"/>
    </source>
</evidence>
<dbReference type="InterPro" id="IPR057326">
    <property type="entry name" value="KR_dom"/>
</dbReference>
<dbReference type="InterPro" id="IPR036291">
    <property type="entry name" value="NAD(P)-bd_dom_sf"/>
</dbReference>
<dbReference type="AlphaFoldDB" id="D7CSG0"/>
<dbReference type="InterPro" id="IPR002347">
    <property type="entry name" value="SDR_fam"/>
</dbReference>
<dbReference type="Gene3D" id="3.40.50.720">
    <property type="entry name" value="NAD(P)-binding Rossmann-like Domain"/>
    <property type="match status" value="1"/>
</dbReference>
<dbReference type="PANTHER" id="PTHR24321">
    <property type="entry name" value="DEHYDROGENASES, SHORT CHAIN"/>
    <property type="match status" value="1"/>
</dbReference>
<dbReference type="PRINTS" id="PR00080">
    <property type="entry name" value="SDRFAMILY"/>
</dbReference>
<evidence type="ECO:0000256" key="1">
    <source>
        <dbReference type="ARBA" id="ARBA00006484"/>
    </source>
</evidence>
<reference evidence="5 6" key="2">
    <citation type="journal article" date="2011" name="Stand. Genomic Sci.">
        <title>Complete genome sequence of Truepera radiovictrix type strain (RQ-24).</title>
        <authorList>
            <person name="Ivanova N."/>
            <person name="Rohde C."/>
            <person name="Munk C."/>
            <person name="Nolan M."/>
            <person name="Lucas S."/>
            <person name="Del Rio T.G."/>
            <person name="Tice H."/>
            <person name="Deshpande S."/>
            <person name="Cheng J.F."/>
            <person name="Tapia R."/>
            <person name="Han C."/>
            <person name="Goodwin L."/>
            <person name="Pitluck S."/>
            <person name="Liolios K."/>
            <person name="Mavromatis K."/>
            <person name="Mikhailova N."/>
            <person name="Pati A."/>
            <person name="Chen A."/>
            <person name="Palaniappan K."/>
            <person name="Land M."/>
            <person name="Hauser L."/>
            <person name="Chang Y.J."/>
            <person name="Jeffries C.D."/>
            <person name="Brambilla E."/>
            <person name="Rohde M."/>
            <person name="Goker M."/>
            <person name="Tindall B.J."/>
            <person name="Woyke T."/>
            <person name="Bristow J."/>
            <person name="Eisen J.A."/>
            <person name="Markowitz V."/>
            <person name="Hugenholtz P."/>
            <person name="Kyrpides N.C."/>
            <person name="Klenk H.P."/>
            <person name="Lapidus A."/>
        </authorList>
    </citation>
    <scope>NUCLEOTIDE SEQUENCE [LARGE SCALE GENOMIC DNA]</scope>
    <source>
        <strain evidence="6">DSM 17093 / CIP 108686 / LMG 22925 / RQ-24</strain>
    </source>
</reference>
<feature type="domain" description="Ketoreductase" evidence="4">
    <location>
        <begin position="7"/>
        <end position="193"/>
    </location>
</feature>
<dbReference type="CDD" id="cd05233">
    <property type="entry name" value="SDR_c"/>
    <property type="match status" value="1"/>
</dbReference>
<dbReference type="eggNOG" id="COG1028">
    <property type="taxonomic scope" value="Bacteria"/>
</dbReference>
<evidence type="ECO:0000256" key="2">
    <source>
        <dbReference type="ARBA" id="ARBA00023002"/>
    </source>
</evidence>
<dbReference type="GO" id="GO:0016491">
    <property type="term" value="F:oxidoreductase activity"/>
    <property type="evidence" value="ECO:0007669"/>
    <property type="project" value="UniProtKB-KW"/>
</dbReference>
<dbReference type="PROSITE" id="PS00061">
    <property type="entry name" value="ADH_SHORT"/>
    <property type="match status" value="1"/>
</dbReference>
<keyword evidence="6" id="KW-1185">Reference proteome</keyword>
<dbReference type="InterPro" id="IPR020904">
    <property type="entry name" value="Sc_DH/Rdtase_CS"/>
</dbReference>
<dbReference type="SUPFAM" id="SSF51735">
    <property type="entry name" value="NAD(P)-binding Rossmann-fold domains"/>
    <property type="match status" value="1"/>
</dbReference>
<dbReference type="PRINTS" id="PR00081">
    <property type="entry name" value="GDHRDH"/>
</dbReference>
<dbReference type="Pfam" id="PF13561">
    <property type="entry name" value="adh_short_C2"/>
    <property type="match status" value="1"/>
</dbReference>
<dbReference type="RefSeq" id="WP_013178743.1">
    <property type="nucleotide sequence ID" value="NC_014221.1"/>
</dbReference>
<keyword evidence="2" id="KW-0560">Oxidoreductase</keyword>
<protein>
    <submittedName>
        <fullName evidence="5">Short-chain dehydrogenase/reductase SDR</fullName>
    </submittedName>
</protein>
<reference evidence="6" key="1">
    <citation type="submission" date="2010-05" db="EMBL/GenBank/DDBJ databases">
        <title>The complete genome of Truepera radiovictris DSM 17093.</title>
        <authorList>
            <consortium name="US DOE Joint Genome Institute (JGI-PGF)"/>
            <person name="Lucas S."/>
            <person name="Copeland A."/>
            <person name="Lapidus A."/>
            <person name="Glavina del Rio T."/>
            <person name="Dalin E."/>
            <person name="Tice H."/>
            <person name="Bruce D."/>
            <person name="Goodwin L."/>
            <person name="Pitluck S."/>
            <person name="Kyrpides N."/>
            <person name="Mavromatis K."/>
            <person name="Ovchinnikova G."/>
            <person name="Munk A.C."/>
            <person name="Detter J.C."/>
            <person name="Han C."/>
            <person name="Tapia R."/>
            <person name="Land M."/>
            <person name="Hauser L."/>
            <person name="Markowitz V."/>
            <person name="Cheng J.-F."/>
            <person name="Hugenholtz P."/>
            <person name="Woyke T."/>
            <person name="Wu D."/>
            <person name="Tindall B."/>
            <person name="Pomrenke H.G."/>
            <person name="Brambilla E."/>
            <person name="Klenk H.-P."/>
            <person name="Eisen J.A."/>
        </authorList>
    </citation>
    <scope>NUCLEOTIDE SEQUENCE [LARGE SCALE GENOMIC DNA]</scope>
    <source>
        <strain evidence="6">DSM 17093 / CIP 108686 / LMG 22925 / RQ-24</strain>
    </source>
</reference>